<feature type="compositionally biased region" description="Basic and acidic residues" evidence="1">
    <location>
        <begin position="453"/>
        <end position="468"/>
    </location>
</feature>
<feature type="compositionally biased region" description="Basic and acidic residues" evidence="1">
    <location>
        <begin position="496"/>
        <end position="517"/>
    </location>
</feature>
<name>R7Q8Y7_CHOCR</name>
<feature type="compositionally biased region" description="Basic and acidic residues" evidence="1">
    <location>
        <begin position="276"/>
        <end position="315"/>
    </location>
</feature>
<dbReference type="AlphaFoldDB" id="R7Q8Y7"/>
<keyword evidence="3" id="KW-1185">Reference proteome</keyword>
<feature type="compositionally biased region" description="Basic and acidic residues" evidence="1">
    <location>
        <begin position="631"/>
        <end position="657"/>
    </location>
</feature>
<evidence type="ECO:0000256" key="1">
    <source>
        <dbReference type="SAM" id="MobiDB-lite"/>
    </source>
</evidence>
<feature type="compositionally biased region" description="Low complexity" evidence="1">
    <location>
        <begin position="400"/>
        <end position="412"/>
    </location>
</feature>
<accession>R7Q8Y7</accession>
<proteinExistence type="predicted"/>
<feature type="compositionally biased region" description="Low complexity" evidence="1">
    <location>
        <begin position="150"/>
        <end position="169"/>
    </location>
</feature>
<dbReference type="Gramene" id="CDF33861">
    <property type="protein sequence ID" value="CDF33861"/>
    <property type="gene ID" value="CHC_T00002444001"/>
</dbReference>
<dbReference type="EMBL" id="HG001660">
    <property type="protein sequence ID" value="CDF33861.1"/>
    <property type="molecule type" value="Genomic_DNA"/>
</dbReference>
<evidence type="ECO:0000313" key="2">
    <source>
        <dbReference type="EMBL" id="CDF33861.1"/>
    </source>
</evidence>
<protein>
    <submittedName>
        <fullName evidence="2">Uncharacterized protein</fullName>
    </submittedName>
</protein>
<dbReference type="KEGG" id="ccp:CHC_T00002444001"/>
<feature type="region of interest" description="Disordered" evidence="1">
    <location>
        <begin position="1"/>
        <end position="38"/>
    </location>
</feature>
<feature type="compositionally biased region" description="Basic and acidic residues" evidence="1">
    <location>
        <begin position="128"/>
        <end position="137"/>
    </location>
</feature>
<dbReference type="RefSeq" id="XP_005713680.1">
    <property type="nucleotide sequence ID" value="XM_005713623.1"/>
</dbReference>
<feature type="compositionally biased region" description="Basic residues" evidence="1">
    <location>
        <begin position="413"/>
        <end position="425"/>
    </location>
</feature>
<sequence>MKTRLREDLLARDEQEKEGEKDREIDHGRMRREEGKAKPVVADDEELIQRRNEKIKEVLGVSKDYQHGDFLRRMQADKEKKKLEESGIEKEISAAAGTENVGVAPGSNVVHLRGKELSANVVSASARGPEDAVEKPENPAIDVHGGGLSGSESSVLTPSSPSSGSLESPKPTRRFDGEEVSPPMRSKRRGGDVLLEESLMHKTTPTRQEECVKQSPSAKSNDYERTEHPRQKPGLESYEGNKDEHDHSVVRGAAATRGSPFQRDEDVDKLNAMVGPRDERLENDRHSYRTNEDKYHKYQQPKHEYHNRAFRESQDYGKAPRSPDCHDGWKDSRRYRGARDIDELCSTDESELAAGRKAHERRFAREHSGHPRRHERSRKGKRRMYRSRRARYSEDDDSYDSISSDSRSLSPRGRYRSPSPRRYHSNRRDSPPRKRLRKEEGDAYSRPPTNGETRGRREASRYRSRSRDASFSPARARSRSPVRDYRGSVSPRRGVRHDEHRRQHRDRDLYDSDESYRFGRTRRERQEYRRRCSSLSPRRTGSYRSRSRDRHYSPPRDRYLSPSRDRYHSPGWQRHRSPSRDRRRSPSMERHRSPPSDRYRSMAMDRSRYNPKDRYRSPSVDRNRSPSAEKGVGRSRQEGSERRQTEFGSKEGYRSHY</sequence>
<dbReference type="GeneID" id="17321394"/>
<evidence type="ECO:0000313" key="3">
    <source>
        <dbReference type="Proteomes" id="UP000012073"/>
    </source>
</evidence>
<feature type="compositionally biased region" description="Basic and acidic residues" evidence="1">
    <location>
        <begin position="239"/>
        <end position="249"/>
    </location>
</feature>
<organism evidence="2 3">
    <name type="scientific">Chondrus crispus</name>
    <name type="common">Carrageen Irish moss</name>
    <name type="synonym">Polymorpha crispa</name>
    <dbReference type="NCBI Taxonomy" id="2769"/>
    <lineage>
        <taxon>Eukaryota</taxon>
        <taxon>Rhodophyta</taxon>
        <taxon>Florideophyceae</taxon>
        <taxon>Rhodymeniophycidae</taxon>
        <taxon>Gigartinales</taxon>
        <taxon>Gigartinaceae</taxon>
        <taxon>Chondrus</taxon>
    </lineage>
</organism>
<dbReference type="OMA" id="KEEYRHD"/>
<feature type="compositionally biased region" description="Basic and acidic residues" evidence="1">
    <location>
        <begin position="426"/>
        <end position="443"/>
    </location>
</feature>
<feature type="compositionally biased region" description="Basic and acidic residues" evidence="1">
    <location>
        <begin position="321"/>
        <end position="342"/>
    </location>
</feature>
<feature type="compositionally biased region" description="Basic and acidic residues" evidence="1">
    <location>
        <begin position="578"/>
        <end position="624"/>
    </location>
</feature>
<feature type="region of interest" description="Disordered" evidence="1">
    <location>
        <begin position="122"/>
        <end position="657"/>
    </location>
</feature>
<gene>
    <name evidence="2" type="ORF">CHC_T00002444001</name>
</gene>
<feature type="compositionally biased region" description="Basic and acidic residues" evidence="1">
    <location>
        <begin position="221"/>
        <end position="230"/>
    </location>
</feature>
<dbReference type="Proteomes" id="UP000012073">
    <property type="component" value="Unassembled WGS sequence"/>
</dbReference>
<feature type="compositionally biased region" description="Basic residues" evidence="1">
    <location>
        <begin position="370"/>
        <end position="390"/>
    </location>
</feature>
<feature type="compositionally biased region" description="Basic and acidic residues" evidence="1">
    <location>
        <begin position="550"/>
        <end position="568"/>
    </location>
</feature>
<feature type="compositionally biased region" description="Basic and acidic residues" evidence="1">
    <location>
        <begin position="1"/>
        <end position="37"/>
    </location>
</feature>
<reference evidence="3" key="1">
    <citation type="journal article" date="2013" name="Proc. Natl. Acad. Sci. U.S.A.">
        <title>Genome structure and metabolic features in the red seaweed Chondrus crispus shed light on evolution of the Archaeplastida.</title>
        <authorList>
            <person name="Collen J."/>
            <person name="Porcel B."/>
            <person name="Carre W."/>
            <person name="Ball S.G."/>
            <person name="Chaparro C."/>
            <person name="Tonon T."/>
            <person name="Barbeyron T."/>
            <person name="Michel G."/>
            <person name="Noel B."/>
            <person name="Valentin K."/>
            <person name="Elias M."/>
            <person name="Artiguenave F."/>
            <person name="Arun A."/>
            <person name="Aury J.M."/>
            <person name="Barbosa-Neto J.F."/>
            <person name="Bothwell J.H."/>
            <person name="Bouget F.Y."/>
            <person name="Brillet L."/>
            <person name="Cabello-Hurtado F."/>
            <person name="Capella-Gutierrez S."/>
            <person name="Charrier B."/>
            <person name="Cladiere L."/>
            <person name="Cock J.M."/>
            <person name="Coelho S.M."/>
            <person name="Colleoni C."/>
            <person name="Czjzek M."/>
            <person name="Da Silva C."/>
            <person name="Delage L."/>
            <person name="Denoeud F."/>
            <person name="Deschamps P."/>
            <person name="Dittami S.M."/>
            <person name="Gabaldon T."/>
            <person name="Gachon C.M."/>
            <person name="Groisillier A."/>
            <person name="Herve C."/>
            <person name="Jabbari K."/>
            <person name="Katinka M."/>
            <person name="Kloareg B."/>
            <person name="Kowalczyk N."/>
            <person name="Labadie K."/>
            <person name="Leblanc C."/>
            <person name="Lopez P.J."/>
            <person name="McLachlan D.H."/>
            <person name="Meslet-Cladiere L."/>
            <person name="Moustafa A."/>
            <person name="Nehr Z."/>
            <person name="Nyvall Collen P."/>
            <person name="Panaud O."/>
            <person name="Partensky F."/>
            <person name="Poulain J."/>
            <person name="Rensing S.A."/>
            <person name="Rousvoal S."/>
            <person name="Samson G."/>
            <person name="Symeonidi A."/>
            <person name="Weissenbach J."/>
            <person name="Zambounis A."/>
            <person name="Wincker P."/>
            <person name="Boyen C."/>
        </authorList>
    </citation>
    <scope>NUCLEOTIDE SEQUENCE [LARGE SCALE GENOMIC DNA]</scope>
    <source>
        <strain evidence="3">cv. Stackhouse</strain>
    </source>
</reference>